<organism evidence="15 16">
    <name type="scientific">Pseudomonas duriflava</name>
    <dbReference type="NCBI Taxonomy" id="459528"/>
    <lineage>
        <taxon>Bacteria</taxon>
        <taxon>Pseudomonadati</taxon>
        <taxon>Pseudomonadota</taxon>
        <taxon>Gammaproteobacteria</taxon>
        <taxon>Pseudomonadales</taxon>
        <taxon>Pseudomonadaceae</taxon>
        <taxon>Pseudomonas</taxon>
    </lineage>
</organism>
<dbReference type="InterPro" id="IPR005828">
    <property type="entry name" value="MFS_sugar_transport-like"/>
</dbReference>
<feature type="transmembrane region" description="Helical" evidence="13">
    <location>
        <begin position="52"/>
        <end position="72"/>
    </location>
</feature>
<dbReference type="CDD" id="cd17359">
    <property type="entry name" value="MFS_XylE_like"/>
    <property type="match status" value="1"/>
</dbReference>
<dbReference type="GO" id="GO:0005886">
    <property type="term" value="C:plasma membrane"/>
    <property type="evidence" value="ECO:0007669"/>
    <property type="project" value="UniProtKB-SubCell"/>
</dbReference>
<evidence type="ECO:0000256" key="8">
    <source>
        <dbReference type="ARBA" id="ARBA00023136"/>
    </source>
</evidence>
<keyword evidence="4" id="KW-1003">Cell membrane</keyword>
<evidence type="ECO:0000256" key="10">
    <source>
        <dbReference type="ARBA" id="ARBA00070440"/>
    </source>
</evidence>
<dbReference type="Pfam" id="PF00083">
    <property type="entry name" value="Sugar_tr"/>
    <property type="match status" value="1"/>
</dbReference>
<comment type="similarity">
    <text evidence="2 12">Belongs to the major facilitator superfamily. Sugar transporter (TC 2.A.1.1) family.</text>
</comment>
<keyword evidence="3 12" id="KW-0813">Transport</keyword>
<dbReference type="SUPFAM" id="SSF103473">
    <property type="entry name" value="MFS general substrate transporter"/>
    <property type="match status" value="1"/>
</dbReference>
<dbReference type="PROSITE" id="PS00217">
    <property type="entry name" value="SUGAR_TRANSPORT_2"/>
    <property type="match status" value="1"/>
</dbReference>
<dbReference type="PRINTS" id="PR00171">
    <property type="entry name" value="SUGRTRNSPORT"/>
</dbReference>
<dbReference type="InterPro" id="IPR036259">
    <property type="entry name" value="MFS_trans_sf"/>
</dbReference>
<evidence type="ECO:0000256" key="3">
    <source>
        <dbReference type="ARBA" id="ARBA00022448"/>
    </source>
</evidence>
<evidence type="ECO:0000256" key="6">
    <source>
        <dbReference type="ARBA" id="ARBA00022692"/>
    </source>
</evidence>
<evidence type="ECO:0000256" key="1">
    <source>
        <dbReference type="ARBA" id="ARBA00004651"/>
    </source>
</evidence>
<dbReference type="PROSITE" id="PS50850">
    <property type="entry name" value="MFS"/>
    <property type="match status" value="1"/>
</dbReference>
<gene>
    <name evidence="15" type="ORF">IQ22_04523</name>
</gene>
<evidence type="ECO:0000256" key="9">
    <source>
        <dbReference type="ARBA" id="ARBA00050593"/>
    </source>
</evidence>
<dbReference type="PANTHER" id="PTHR48020:SF12">
    <property type="entry name" value="PROTON MYO-INOSITOL COTRANSPORTER"/>
    <property type="match status" value="1"/>
</dbReference>
<dbReference type="PANTHER" id="PTHR48020">
    <property type="entry name" value="PROTON MYO-INOSITOL COTRANSPORTER"/>
    <property type="match status" value="1"/>
</dbReference>
<dbReference type="AlphaFoldDB" id="A0A562PPD7"/>
<feature type="transmembrane region" description="Helical" evidence="13">
    <location>
        <begin position="139"/>
        <end position="162"/>
    </location>
</feature>
<accession>A0A562PPD7</accession>
<evidence type="ECO:0000259" key="14">
    <source>
        <dbReference type="PROSITE" id="PS50850"/>
    </source>
</evidence>
<evidence type="ECO:0000256" key="11">
    <source>
        <dbReference type="ARBA" id="ARBA00076792"/>
    </source>
</evidence>
<evidence type="ECO:0000256" key="5">
    <source>
        <dbReference type="ARBA" id="ARBA00022597"/>
    </source>
</evidence>
<proteinExistence type="inferred from homology"/>
<dbReference type="InterPro" id="IPR047984">
    <property type="entry name" value="XylE-like"/>
</dbReference>
<dbReference type="Gene3D" id="1.20.1250.20">
    <property type="entry name" value="MFS general substrate transporter like domains"/>
    <property type="match status" value="2"/>
</dbReference>
<feature type="transmembrane region" description="Helical" evidence="13">
    <location>
        <begin position="353"/>
        <end position="377"/>
    </location>
</feature>
<feature type="transmembrane region" description="Helical" evidence="13">
    <location>
        <begin position="256"/>
        <end position="281"/>
    </location>
</feature>
<feature type="transmembrane region" description="Helical" evidence="13">
    <location>
        <begin position="296"/>
        <end position="315"/>
    </location>
</feature>
<dbReference type="NCBIfam" id="TIGR00879">
    <property type="entry name" value="SP"/>
    <property type="match status" value="1"/>
</dbReference>
<feature type="transmembrane region" description="Helical" evidence="13">
    <location>
        <begin position="81"/>
        <end position="104"/>
    </location>
</feature>
<dbReference type="EMBL" id="VLKY01000032">
    <property type="protein sequence ID" value="TWI46294.1"/>
    <property type="molecule type" value="Genomic_DNA"/>
</dbReference>
<feature type="transmembrane region" description="Helical" evidence="13">
    <location>
        <begin position="12"/>
        <end position="32"/>
    </location>
</feature>
<dbReference type="InterPro" id="IPR050814">
    <property type="entry name" value="Myo-inositol_Transporter"/>
</dbReference>
<reference evidence="15 16" key="1">
    <citation type="journal article" date="2015" name="Stand. Genomic Sci.">
        <title>Genomic Encyclopedia of Bacterial and Archaeal Type Strains, Phase III: the genomes of soil and plant-associated and newly described type strains.</title>
        <authorList>
            <person name="Whitman W.B."/>
            <person name="Woyke T."/>
            <person name="Klenk H.P."/>
            <person name="Zhou Y."/>
            <person name="Lilburn T.G."/>
            <person name="Beck B.J."/>
            <person name="De Vos P."/>
            <person name="Vandamme P."/>
            <person name="Eisen J.A."/>
            <person name="Garrity G."/>
            <person name="Hugenholtz P."/>
            <person name="Kyrpides N.C."/>
        </authorList>
    </citation>
    <scope>NUCLEOTIDE SEQUENCE [LARGE SCALE GENOMIC DNA]</scope>
    <source>
        <strain evidence="15 16">CGMCC 1.6858</strain>
    </source>
</reference>
<protein>
    <recommendedName>
        <fullName evidence="10">D-xylose-proton symporter</fullName>
    </recommendedName>
    <alternativeName>
        <fullName evidence="11">D-xylose transporter</fullName>
    </alternativeName>
</protein>
<feature type="transmembrane region" description="Helical" evidence="13">
    <location>
        <begin position="389"/>
        <end position="411"/>
    </location>
</feature>
<evidence type="ECO:0000256" key="2">
    <source>
        <dbReference type="ARBA" id="ARBA00010992"/>
    </source>
</evidence>
<dbReference type="RefSeq" id="WP_145145966.1">
    <property type="nucleotide sequence ID" value="NZ_VLKY01000032.1"/>
</dbReference>
<comment type="caution">
    <text evidence="15">The sequence shown here is derived from an EMBL/GenBank/DDBJ whole genome shotgun (WGS) entry which is preliminary data.</text>
</comment>
<keyword evidence="16" id="KW-1185">Reference proteome</keyword>
<keyword evidence="5" id="KW-0762">Sugar transport</keyword>
<dbReference type="FunFam" id="1.20.1250.20:FF:000122">
    <property type="entry name" value="D-xylose transporter XylE"/>
    <property type="match status" value="1"/>
</dbReference>
<dbReference type="InterPro" id="IPR020846">
    <property type="entry name" value="MFS_dom"/>
</dbReference>
<evidence type="ECO:0000256" key="7">
    <source>
        <dbReference type="ARBA" id="ARBA00022989"/>
    </source>
</evidence>
<evidence type="ECO:0000256" key="12">
    <source>
        <dbReference type="RuleBase" id="RU003346"/>
    </source>
</evidence>
<feature type="transmembrane region" description="Helical" evidence="13">
    <location>
        <begin position="110"/>
        <end position="127"/>
    </location>
</feature>
<dbReference type="GO" id="GO:0022857">
    <property type="term" value="F:transmembrane transporter activity"/>
    <property type="evidence" value="ECO:0007669"/>
    <property type="project" value="InterPro"/>
</dbReference>
<keyword evidence="6 13" id="KW-0812">Transmembrane</keyword>
<name>A0A562PPD7_9PSED</name>
<evidence type="ECO:0000256" key="13">
    <source>
        <dbReference type="SAM" id="Phobius"/>
    </source>
</evidence>
<dbReference type="Proteomes" id="UP000316905">
    <property type="component" value="Unassembled WGS sequence"/>
</dbReference>
<keyword evidence="7 13" id="KW-1133">Transmembrane helix</keyword>
<evidence type="ECO:0000256" key="4">
    <source>
        <dbReference type="ARBA" id="ARBA00022475"/>
    </source>
</evidence>
<feature type="transmembrane region" description="Helical" evidence="13">
    <location>
        <begin position="423"/>
        <end position="441"/>
    </location>
</feature>
<sequence length="487" mass="53643">MSYKLYNLPLILRICAIASLGGFILGYDASVISGAIEPLADYFQLSPAQSGWAVSNVIFGCIIGAYGVGFLANRIGRQKTLIVAAILFLISAVGSALSTTFFWFVAYRMLGGLAVGMASTATPLYTAEISPKEYRGRMLGLQQLIMVAGQVLVYVINFLIAYGMSNEWLIDKGWRWMLGSEAVPCIVFLALVAFLPESPRWQIMTGRSDKALSTLTRLSTAEHANVLLNEINTSIAEEKDIERQAKRTRLLSNPKLMYILLIGCSIAVLQQLFGINILMYYAPSLLQAMKVSTQDALLQTIFIGSANFIGILLAIRYVDQIGRVPLLRWGAFGCFATMLITACAIWSGHQGVLPVIGLTAFVLVFGFSWSLGAWLLISEMFPNRMRAVAMGMSFSTMYVANFLVAQTFPVFNRNPYLLEHFNGAFPLLICAAFCLVGFWFVHRFLPETKGVALEKIEPVMLSKSRRFGPSGPCLGHGNKKLTFKTQS</sequence>
<feature type="domain" description="Major facilitator superfamily (MFS) profile" evidence="14">
    <location>
        <begin position="14"/>
        <end position="449"/>
    </location>
</feature>
<dbReference type="InterPro" id="IPR003663">
    <property type="entry name" value="Sugar/inositol_transpt"/>
</dbReference>
<dbReference type="OrthoDB" id="5368493at2"/>
<feature type="transmembrane region" description="Helical" evidence="13">
    <location>
        <begin position="174"/>
        <end position="195"/>
    </location>
</feature>
<evidence type="ECO:0000313" key="15">
    <source>
        <dbReference type="EMBL" id="TWI46294.1"/>
    </source>
</evidence>
<feature type="transmembrane region" description="Helical" evidence="13">
    <location>
        <begin position="327"/>
        <end position="347"/>
    </location>
</feature>
<keyword evidence="8 13" id="KW-0472">Membrane</keyword>
<dbReference type="InterPro" id="IPR005829">
    <property type="entry name" value="Sugar_transporter_CS"/>
</dbReference>
<comment type="catalytic activity">
    <reaction evidence="9">
        <text>D-xylose(in) + H(+)(in) = D-xylose(out) + H(+)(out)</text>
        <dbReference type="Rhea" id="RHEA:28959"/>
        <dbReference type="ChEBI" id="CHEBI:15378"/>
        <dbReference type="ChEBI" id="CHEBI:53455"/>
    </reaction>
    <physiologicalReaction direction="right-to-left" evidence="9">
        <dbReference type="Rhea" id="RHEA:28961"/>
    </physiologicalReaction>
</comment>
<comment type="subcellular location">
    <subcellularLocation>
        <location evidence="1">Cell membrane</location>
        <topology evidence="1">Multi-pass membrane protein</topology>
    </subcellularLocation>
</comment>
<evidence type="ECO:0000313" key="16">
    <source>
        <dbReference type="Proteomes" id="UP000316905"/>
    </source>
</evidence>